<dbReference type="AlphaFoldDB" id="A0AAD9U153"/>
<feature type="region of interest" description="Disordered" evidence="1">
    <location>
        <begin position="217"/>
        <end position="241"/>
    </location>
</feature>
<protein>
    <recommendedName>
        <fullName evidence="4">OVATE domain-containing protein</fullName>
    </recommendedName>
</protein>
<evidence type="ECO:0000313" key="2">
    <source>
        <dbReference type="EMBL" id="KAK2645687.1"/>
    </source>
</evidence>
<organism evidence="2 3">
    <name type="scientific">Dipteronia dyeriana</name>
    <dbReference type="NCBI Taxonomy" id="168575"/>
    <lineage>
        <taxon>Eukaryota</taxon>
        <taxon>Viridiplantae</taxon>
        <taxon>Streptophyta</taxon>
        <taxon>Embryophyta</taxon>
        <taxon>Tracheophyta</taxon>
        <taxon>Spermatophyta</taxon>
        <taxon>Magnoliopsida</taxon>
        <taxon>eudicotyledons</taxon>
        <taxon>Gunneridae</taxon>
        <taxon>Pentapetalae</taxon>
        <taxon>rosids</taxon>
        <taxon>malvids</taxon>
        <taxon>Sapindales</taxon>
        <taxon>Sapindaceae</taxon>
        <taxon>Hippocastanoideae</taxon>
        <taxon>Acereae</taxon>
        <taxon>Dipteronia</taxon>
    </lineage>
</organism>
<dbReference type="EMBL" id="JANJYI010000006">
    <property type="protein sequence ID" value="KAK2645687.1"/>
    <property type="molecule type" value="Genomic_DNA"/>
</dbReference>
<sequence length="241" mass="28335">MLLRNSISSTKKFFQKTLKNFKSFFSAGDDNYQRLPQTPPYNVNPYSSYNTLSIDPHHMNIQTSYKDLDRFYTDFTNQWEPDNKEKAKKPSNKKNTMSSPMKQEQKFVRTSPAKNFNSDRHHQYYKMKNVERDGKRHEDYWSSTMVGGITREERSCLLAEKLKELEMMDMSNVDHLLDIEEVLHYYSRLTCPAYLDIVDRFFMEMYAEFLAPSSSTASSRISSRPLKLRSVDEEGVEGDDC</sequence>
<reference evidence="2" key="1">
    <citation type="journal article" date="2023" name="Plant J.">
        <title>Genome sequences and population genomics provide insights into the demographic history, inbreeding, and mutation load of two 'living fossil' tree species of Dipteronia.</title>
        <authorList>
            <person name="Feng Y."/>
            <person name="Comes H.P."/>
            <person name="Chen J."/>
            <person name="Zhu S."/>
            <person name="Lu R."/>
            <person name="Zhang X."/>
            <person name="Li P."/>
            <person name="Qiu J."/>
            <person name="Olsen K.M."/>
            <person name="Qiu Y."/>
        </authorList>
    </citation>
    <scope>NUCLEOTIDE SEQUENCE</scope>
    <source>
        <strain evidence="2">KIB01</strain>
    </source>
</reference>
<evidence type="ECO:0008006" key="4">
    <source>
        <dbReference type="Google" id="ProtNLM"/>
    </source>
</evidence>
<accession>A0AAD9U153</accession>
<keyword evidence="3" id="KW-1185">Reference proteome</keyword>
<gene>
    <name evidence="2" type="ORF">Ddye_020882</name>
</gene>
<comment type="caution">
    <text evidence="2">The sequence shown here is derived from an EMBL/GenBank/DDBJ whole genome shotgun (WGS) entry which is preliminary data.</text>
</comment>
<evidence type="ECO:0000313" key="3">
    <source>
        <dbReference type="Proteomes" id="UP001280121"/>
    </source>
</evidence>
<dbReference type="PANTHER" id="PTHR35461:SF3">
    <property type="entry name" value="OVATE DOMAIN-CONTAINING PROTEIN"/>
    <property type="match status" value="1"/>
</dbReference>
<dbReference type="Proteomes" id="UP001280121">
    <property type="component" value="Unassembled WGS sequence"/>
</dbReference>
<dbReference type="PANTHER" id="PTHR35461">
    <property type="entry name" value="BNAANNG14610D PROTEIN"/>
    <property type="match status" value="1"/>
</dbReference>
<evidence type="ECO:0000256" key="1">
    <source>
        <dbReference type="SAM" id="MobiDB-lite"/>
    </source>
</evidence>
<name>A0AAD9U153_9ROSI</name>
<feature type="region of interest" description="Disordered" evidence="1">
    <location>
        <begin position="81"/>
        <end position="110"/>
    </location>
</feature>
<proteinExistence type="predicted"/>